<reference evidence="1 2" key="1">
    <citation type="submission" date="2011-09" db="EMBL/GenBank/DDBJ databases">
        <authorList>
            <person name="Weinstock G."/>
            <person name="Sodergren E."/>
            <person name="Clifton S."/>
            <person name="Fulton L."/>
            <person name="Fulton B."/>
            <person name="Courtney L."/>
            <person name="Fronick C."/>
            <person name="Harrison M."/>
            <person name="Strong C."/>
            <person name="Farmer C."/>
            <person name="Delahaunty K."/>
            <person name="Markovic C."/>
            <person name="Hall O."/>
            <person name="Minx P."/>
            <person name="Tomlinson C."/>
            <person name="Mitreva M."/>
            <person name="Hou S."/>
            <person name="Chen J."/>
            <person name="Wollam A."/>
            <person name="Pepin K.H."/>
            <person name="Johnson M."/>
            <person name="Bhonagiri V."/>
            <person name="Zhang X."/>
            <person name="Suruliraj S."/>
            <person name="Warren W."/>
            <person name="Chinwalla A."/>
            <person name="Mardis E.R."/>
            <person name="Wilson R.K."/>
        </authorList>
    </citation>
    <scope>NUCLEOTIDE SEQUENCE [LARGE SCALE GENOMIC DNA]</scope>
    <source>
        <strain evidence="1 2">F0435</strain>
    </source>
</reference>
<gene>
    <name evidence="1" type="ORF">HMPREF9104_00826</name>
</gene>
<accession>H1LE00</accession>
<dbReference type="HOGENOM" id="CLU_212360_1_0_9"/>
<organism evidence="1 2">
    <name type="scientific">Lentilactobacillus kisonensis F0435</name>
    <dbReference type="NCBI Taxonomy" id="797516"/>
    <lineage>
        <taxon>Bacteria</taxon>
        <taxon>Bacillati</taxon>
        <taxon>Bacillota</taxon>
        <taxon>Bacilli</taxon>
        <taxon>Lactobacillales</taxon>
        <taxon>Lactobacillaceae</taxon>
        <taxon>Lentilactobacillus</taxon>
    </lineage>
</organism>
<dbReference type="EMBL" id="AGRJ01000087">
    <property type="protein sequence ID" value="EHO52860.1"/>
    <property type="molecule type" value="Genomic_DNA"/>
</dbReference>
<proteinExistence type="predicted"/>
<dbReference type="AlphaFoldDB" id="H1LE00"/>
<sequence length="43" mass="5267">QSRVLHISTTSKNPKPRDFRWRRLMLRTLTALFRSLFLTRHQT</sequence>
<comment type="caution">
    <text evidence="1">The sequence shown here is derived from an EMBL/GenBank/DDBJ whole genome shotgun (WGS) entry which is preliminary data.</text>
</comment>
<evidence type="ECO:0000313" key="2">
    <source>
        <dbReference type="Proteomes" id="UP000005025"/>
    </source>
</evidence>
<feature type="non-terminal residue" evidence="1">
    <location>
        <position position="1"/>
    </location>
</feature>
<protein>
    <submittedName>
        <fullName evidence="1">Uncharacterized protein</fullName>
    </submittedName>
</protein>
<evidence type="ECO:0000313" key="1">
    <source>
        <dbReference type="EMBL" id="EHO52860.1"/>
    </source>
</evidence>
<dbReference type="Proteomes" id="UP000005025">
    <property type="component" value="Unassembled WGS sequence"/>
</dbReference>
<name>H1LE00_9LACO</name>